<dbReference type="SUPFAM" id="SSF53383">
    <property type="entry name" value="PLP-dependent transferases"/>
    <property type="match status" value="1"/>
</dbReference>
<keyword evidence="7" id="KW-0411">Iron-sulfur</keyword>
<evidence type="ECO:0000256" key="3">
    <source>
        <dbReference type="ARBA" id="ARBA00012239"/>
    </source>
</evidence>
<evidence type="ECO:0000256" key="1">
    <source>
        <dbReference type="ARBA" id="ARBA00001933"/>
    </source>
</evidence>
<feature type="non-terminal residue" evidence="9">
    <location>
        <position position="1"/>
    </location>
</feature>
<dbReference type="GO" id="GO:0051536">
    <property type="term" value="F:iron-sulfur cluster binding"/>
    <property type="evidence" value="ECO:0007669"/>
    <property type="project" value="UniProtKB-KW"/>
</dbReference>
<dbReference type="PROSITE" id="PS00595">
    <property type="entry name" value="AA_TRANSFER_CLASS_5"/>
    <property type="match status" value="1"/>
</dbReference>
<dbReference type="PANTHER" id="PTHR11601:SF34">
    <property type="entry name" value="CYSTEINE DESULFURASE"/>
    <property type="match status" value="1"/>
</dbReference>
<evidence type="ECO:0000259" key="8">
    <source>
        <dbReference type="Pfam" id="PF00266"/>
    </source>
</evidence>
<name>X0ZMQ7_9ZZZZ</name>
<dbReference type="InterPro" id="IPR015421">
    <property type="entry name" value="PyrdxlP-dep_Trfase_major"/>
</dbReference>
<evidence type="ECO:0000256" key="7">
    <source>
        <dbReference type="ARBA" id="ARBA00023014"/>
    </source>
</evidence>
<feature type="non-terminal residue" evidence="9">
    <location>
        <position position="237"/>
    </location>
</feature>
<proteinExistence type="inferred from homology"/>
<feature type="domain" description="Aminotransferase class V" evidence="8">
    <location>
        <begin position="2"/>
        <end position="235"/>
    </location>
</feature>
<reference evidence="9" key="1">
    <citation type="journal article" date="2014" name="Front. Microbiol.">
        <title>High frequency of phylogenetically diverse reductive dehalogenase-homologous genes in deep subseafloor sedimentary metagenomes.</title>
        <authorList>
            <person name="Kawai M."/>
            <person name="Futagami T."/>
            <person name="Toyoda A."/>
            <person name="Takaki Y."/>
            <person name="Nishi S."/>
            <person name="Hori S."/>
            <person name="Arai W."/>
            <person name="Tsubouchi T."/>
            <person name="Morono Y."/>
            <person name="Uchiyama I."/>
            <person name="Ito T."/>
            <person name="Fujiyama A."/>
            <person name="Inagaki F."/>
            <person name="Takami H."/>
        </authorList>
    </citation>
    <scope>NUCLEOTIDE SEQUENCE</scope>
    <source>
        <strain evidence="9">Expedition CK06-06</strain>
    </source>
</reference>
<sequence length="237" mass="25974">SSPDEIVFTSGGTESNNLVLKGVAYALKDKGNHIVTSTAEHYAVESPCRFLEKQGHRISFIPVDEFGIVKLDDLKKAITDETILISIMYANNETGTIGPIEEIAKIARETNIYFHTDAVQAVGKVPVDVKKSGVDFLSLSGHKFYGPKGVGVLYIKKGTKISSIQQGGHHERNRRAGTENVAGIVGLGKAARIAKKELSGGNKRILKLRDRLYEGIKKRIKYIKLNGHPARRLPNTL</sequence>
<organism evidence="9">
    <name type="scientific">marine sediment metagenome</name>
    <dbReference type="NCBI Taxonomy" id="412755"/>
    <lineage>
        <taxon>unclassified sequences</taxon>
        <taxon>metagenomes</taxon>
        <taxon>ecological metagenomes</taxon>
    </lineage>
</organism>
<dbReference type="Pfam" id="PF00266">
    <property type="entry name" value="Aminotran_5"/>
    <property type="match status" value="1"/>
</dbReference>
<evidence type="ECO:0000256" key="5">
    <source>
        <dbReference type="ARBA" id="ARBA00022898"/>
    </source>
</evidence>
<dbReference type="PANTHER" id="PTHR11601">
    <property type="entry name" value="CYSTEINE DESULFURYLASE FAMILY MEMBER"/>
    <property type="match status" value="1"/>
</dbReference>
<dbReference type="InterPro" id="IPR015422">
    <property type="entry name" value="PyrdxlP-dep_Trfase_small"/>
</dbReference>
<dbReference type="EMBL" id="BARS01050551">
    <property type="protein sequence ID" value="GAG49451.1"/>
    <property type="molecule type" value="Genomic_DNA"/>
</dbReference>
<accession>X0ZMQ7</accession>
<dbReference type="EC" id="2.8.1.7" evidence="3"/>
<keyword evidence="6" id="KW-0408">Iron</keyword>
<keyword evidence="4" id="KW-0479">Metal-binding</keyword>
<evidence type="ECO:0000256" key="4">
    <source>
        <dbReference type="ARBA" id="ARBA00022723"/>
    </source>
</evidence>
<evidence type="ECO:0000256" key="6">
    <source>
        <dbReference type="ARBA" id="ARBA00023004"/>
    </source>
</evidence>
<dbReference type="Gene3D" id="3.90.1150.10">
    <property type="entry name" value="Aspartate Aminotransferase, domain 1"/>
    <property type="match status" value="1"/>
</dbReference>
<comment type="similarity">
    <text evidence="2">Belongs to the class-V pyridoxal-phosphate-dependent aminotransferase family. NifS/IscS subfamily.</text>
</comment>
<dbReference type="AlphaFoldDB" id="X0ZMQ7"/>
<evidence type="ECO:0000256" key="2">
    <source>
        <dbReference type="ARBA" id="ARBA00006490"/>
    </source>
</evidence>
<comment type="caution">
    <text evidence="9">The sequence shown here is derived from an EMBL/GenBank/DDBJ whole genome shotgun (WGS) entry which is preliminary data.</text>
</comment>
<dbReference type="FunFam" id="3.40.640.10:FF:000084">
    <property type="entry name" value="IscS-like cysteine desulfurase"/>
    <property type="match status" value="1"/>
</dbReference>
<keyword evidence="5" id="KW-0663">Pyridoxal phosphate</keyword>
<dbReference type="InterPro" id="IPR020578">
    <property type="entry name" value="Aminotrans_V_PyrdxlP_BS"/>
</dbReference>
<protein>
    <recommendedName>
        <fullName evidence="3">cysteine desulfurase</fullName>
        <ecNumber evidence="3">2.8.1.7</ecNumber>
    </recommendedName>
</protein>
<dbReference type="GO" id="GO:0046872">
    <property type="term" value="F:metal ion binding"/>
    <property type="evidence" value="ECO:0007669"/>
    <property type="project" value="UniProtKB-KW"/>
</dbReference>
<dbReference type="InterPro" id="IPR015424">
    <property type="entry name" value="PyrdxlP-dep_Trfase"/>
</dbReference>
<dbReference type="GO" id="GO:0031071">
    <property type="term" value="F:cysteine desulfurase activity"/>
    <property type="evidence" value="ECO:0007669"/>
    <property type="project" value="UniProtKB-EC"/>
</dbReference>
<evidence type="ECO:0000313" key="9">
    <source>
        <dbReference type="EMBL" id="GAG49451.1"/>
    </source>
</evidence>
<gene>
    <name evidence="9" type="ORF">S01H1_75448</name>
</gene>
<comment type="cofactor">
    <cofactor evidence="1">
        <name>pyridoxal 5'-phosphate</name>
        <dbReference type="ChEBI" id="CHEBI:597326"/>
    </cofactor>
</comment>
<dbReference type="Gene3D" id="3.40.640.10">
    <property type="entry name" value="Type I PLP-dependent aspartate aminotransferase-like (Major domain)"/>
    <property type="match status" value="1"/>
</dbReference>
<dbReference type="InterPro" id="IPR000192">
    <property type="entry name" value="Aminotrans_V_dom"/>
</dbReference>